<keyword evidence="3" id="KW-1185">Reference proteome</keyword>
<sequence length="463" mass="50883">MPTLSSKDGVLFSRKLLFPSEALGRSQIEHWQQIAASETEHEDTGIVARLLRACLDSLALFLQLHDAVSITKRGQNVLRRCHATLKLWGEGHGVWHGKLDQVLERSRHLQQMTLSILNPLCKVLLNGLSKHAASDDANIMQMCNSTAEIYGQTKWLLEGFDEATSDSDSDSDSSGDGIGHGGIKAIVEDIKTYTDCLVDLSTALDCPAVDPIHDDEPSVLNVQQRAAHDYHADLILAKYPKANADLVECLGRASWQRYQRIKQERESNANAQIYAQAHPDSAGKSLVADSEFQDSGLGTSLPSAPPTAYAETVISFMTSNAGGKRIQIPPLSAEAKNGAQFECNACGKYIRATTNRDWSRKHLFLDLRPYTCFYTGCVFSASPFADRQLWSNHLELDHKFGPTWEGIECPLCLEVTKSGKSAILIHFSRHMEDIGLAALPRDVESDADSDADSGTSSDPFPRS</sequence>
<comment type="caution">
    <text evidence="2">The sequence shown here is derived from an EMBL/GenBank/DDBJ whole genome shotgun (WGS) entry which is preliminary data.</text>
</comment>
<organism evidence="2 3">
    <name type="scientific">Cucurbitaria berberidis CBS 394.84</name>
    <dbReference type="NCBI Taxonomy" id="1168544"/>
    <lineage>
        <taxon>Eukaryota</taxon>
        <taxon>Fungi</taxon>
        <taxon>Dikarya</taxon>
        <taxon>Ascomycota</taxon>
        <taxon>Pezizomycotina</taxon>
        <taxon>Dothideomycetes</taxon>
        <taxon>Pleosporomycetidae</taxon>
        <taxon>Pleosporales</taxon>
        <taxon>Pleosporineae</taxon>
        <taxon>Cucurbitariaceae</taxon>
        <taxon>Cucurbitaria</taxon>
    </lineage>
</organism>
<evidence type="ECO:0000256" key="1">
    <source>
        <dbReference type="SAM" id="MobiDB-lite"/>
    </source>
</evidence>
<accession>A0A9P4GUU7</accession>
<dbReference type="GeneID" id="63851868"/>
<dbReference type="AlphaFoldDB" id="A0A9P4GUU7"/>
<feature type="region of interest" description="Disordered" evidence="1">
    <location>
        <begin position="443"/>
        <end position="463"/>
    </location>
</feature>
<dbReference type="EMBL" id="ML976614">
    <property type="protein sequence ID" value="KAF1851954.1"/>
    <property type="molecule type" value="Genomic_DNA"/>
</dbReference>
<reference evidence="2" key="1">
    <citation type="submission" date="2020-01" db="EMBL/GenBank/DDBJ databases">
        <authorList>
            <consortium name="DOE Joint Genome Institute"/>
            <person name="Haridas S."/>
            <person name="Albert R."/>
            <person name="Binder M."/>
            <person name="Bloem J."/>
            <person name="Labutti K."/>
            <person name="Salamov A."/>
            <person name="Andreopoulos B."/>
            <person name="Baker S.E."/>
            <person name="Barry K."/>
            <person name="Bills G."/>
            <person name="Bluhm B.H."/>
            <person name="Cannon C."/>
            <person name="Castanera R."/>
            <person name="Culley D.E."/>
            <person name="Daum C."/>
            <person name="Ezra D."/>
            <person name="Gonzalez J.B."/>
            <person name="Henrissat B."/>
            <person name="Kuo A."/>
            <person name="Liang C."/>
            <person name="Lipzen A."/>
            <person name="Lutzoni F."/>
            <person name="Magnuson J."/>
            <person name="Mondo S."/>
            <person name="Nolan M."/>
            <person name="Ohm R."/>
            <person name="Pangilinan J."/>
            <person name="Park H.-J."/>
            <person name="Ramirez L."/>
            <person name="Alfaro M."/>
            <person name="Sun H."/>
            <person name="Tritt A."/>
            <person name="Yoshinaga Y."/>
            <person name="Zwiers L.-H."/>
            <person name="Turgeon B.G."/>
            <person name="Goodwin S.B."/>
            <person name="Spatafora J.W."/>
            <person name="Crous P.W."/>
            <person name="Grigoriev I.V."/>
        </authorList>
    </citation>
    <scope>NUCLEOTIDE SEQUENCE</scope>
    <source>
        <strain evidence="2">CBS 394.84</strain>
    </source>
</reference>
<feature type="compositionally biased region" description="Low complexity" evidence="1">
    <location>
        <begin position="452"/>
        <end position="463"/>
    </location>
</feature>
<dbReference type="OrthoDB" id="20872at2759"/>
<dbReference type="Proteomes" id="UP000800039">
    <property type="component" value="Unassembled WGS sequence"/>
</dbReference>
<gene>
    <name evidence="2" type="ORF">K460DRAFT_373842</name>
</gene>
<dbReference type="PANTHER" id="PTHR35391:SF5">
    <property type="entry name" value="DUF6590 DOMAIN-CONTAINING PROTEIN"/>
    <property type="match status" value="1"/>
</dbReference>
<protein>
    <recommendedName>
        <fullName evidence="4">C2H2-type domain-containing protein</fullName>
    </recommendedName>
</protein>
<proteinExistence type="predicted"/>
<dbReference type="RefSeq" id="XP_040794517.1">
    <property type="nucleotide sequence ID" value="XM_040934617.1"/>
</dbReference>
<evidence type="ECO:0008006" key="4">
    <source>
        <dbReference type="Google" id="ProtNLM"/>
    </source>
</evidence>
<evidence type="ECO:0000313" key="2">
    <source>
        <dbReference type="EMBL" id="KAF1851954.1"/>
    </source>
</evidence>
<dbReference type="PANTHER" id="PTHR35391">
    <property type="entry name" value="C2H2-TYPE DOMAIN-CONTAINING PROTEIN-RELATED"/>
    <property type="match status" value="1"/>
</dbReference>
<name>A0A9P4GUU7_9PLEO</name>
<evidence type="ECO:0000313" key="3">
    <source>
        <dbReference type="Proteomes" id="UP000800039"/>
    </source>
</evidence>